<feature type="chain" id="PRO_5047393080" evidence="1">
    <location>
        <begin position="20"/>
        <end position="175"/>
    </location>
</feature>
<evidence type="ECO:0000313" key="3">
    <source>
        <dbReference type="Proteomes" id="UP001489902"/>
    </source>
</evidence>
<gene>
    <name evidence="2" type="ORF">QYS62_006907</name>
</gene>
<keyword evidence="3" id="KW-1185">Reference proteome</keyword>
<proteinExistence type="predicted"/>
<evidence type="ECO:0000313" key="2">
    <source>
        <dbReference type="EMBL" id="WZH45839.1"/>
    </source>
</evidence>
<organism evidence="2 3">
    <name type="scientific">Fusarium acuminatum</name>
    <dbReference type="NCBI Taxonomy" id="5515"/>
    <lineage>
        <taxon>Eukaryota</taxon>
        <taxon>Fungi</taxon>
        <taxon>Dikarya</taxon>
        <taxon>Ascomycota</taxon>
        <taxon>Pezizomycotina</taxon>
        <taxon>Sordariomycetes</taxon>
        <taxon>Hypocreomycetidae</taxon>
        <taxon>Hypocreales</taxon>
        <taxon>Nectriaceae</taxon>
        <taxon>Fusarium</taxon>
        <taxon>Fusarium tricinctum species complex</taxon>
    </lineage>
</organism>
<dbReference type="EMBL" id="CP151263">
    <property type="protein sequence ID" value="WZH45839.1"/>
    <property type="molecule type" value="Genomic_DNA"/>
</dbReference>
<sequence length="175" mass="18579">MMHSAVLLSIFAFYHGVQAFEFTGPDSADKLNLTQPITITWDATKGASSEPKARALELWFLALTDDKSDQSGWELATNLSLSAGSYEWNPDTIVKSIKDKNVSLSPDEVHTFEARLLDGSGSKLSTVESDKYAIEDIDSVTSSGVRGTQAGSYTATVALVVAVVAGVVSNGGMLA</sequence>
<evidence type="ECO:0000256" key="1">
    <source>
        <dbReference type="SAM" id="SignalP"/>
    </source>
</evidence>
<protein>
    <submittedName>
        <fullName evidence="2">Uncharacterized protein</fullName>
    </submittedName>
</protein>
<reference evidence="2 3" key="1">
    <citation type="submission" date="2024-04" db="EMBL/GenBank/DDBJ databases">
        <title>Complete genome sequence of Fusarium acuminatum.</title>
        <authorList>
            <person name="Lan B."/>
        </authorList>
    </citation>
    <scope>NUCLEOTIDE SEQUENCE [LARGE SCALE GENOMIC DNA]</scope>
    <source>
        <strain evidence="2">1A</strain>
    </source>
</reference>
<dbReference type="Proteomes" id="UP001489902">
    <property type="component" value="Chromosome 4"/>
</dbReference>
<accession>A0ABZ2X1P5</accession>
<feature type="signal peptide" evidence="1">
    <location>
        <begin position="1"/>
        <end position="19"/>
    </location>
</feature>
<name>A0ABZ2X1P5_9HYPO</name>
<keyword evidence="1" id="KW-0732">Signal</keyword>